<organism evidence="2 3">
    <name type="scientific">Acetivibrio ethanolgignens</name>
    <dbReference type="NCBI Taxonomy" id="290052"/>
    <lineage>
        <taxon>Bacteria</taxon>
        <taxon>Bacillati</taxon>
        <taxon>Bacillota</taxon>
        <taxon>Clostridia</taxon>
        <taxon>Eubacteriales</taxon>
        <taxon>Oscillospiraceae</taxon>
        <taxon>Acetivibrio</taxon>
    </lineage>
</organism>
<keyword evidence="3" id="KW-1185">Reference proteome</keyword>
<gene>
    <name evidence="2" type="ORF">ASU35_08745</name>
</gene>
<dbReference type="RefSeq" id="WP_058352301.1">
    <property type="nucleotide sequence ID" value="NZ_CABMMD010000124.1"/>
</dbReference>
<dbReference type="Proteomes" id="UP000054874">
    <property type="component" value="Unassembled WGS sequence"/>
</dbReference>
<keyword evidence="1" id="KW-1133">Transmembrane helix</keyword>
<keyword evidence="1" id="KW-0472">Membrane</keyword>
<proteinExistence type="predicted"/>
<protein>
    <submittedName>
        <fullName evidence="2">Uncharacterized protein</fullName>
    </submittedName>
</protein>
<dbReference type="OrthoDB" id="2055992at2"/>
<name>A0A0V8QFY2_9FIRM</name>
<feature type="transmembrane region" description="Helical" evidence="1">
    <location>
        <begin position="62"/>
        <end position="86"/>
    </location>
</feature>
<dbReference type="InterPro" id="IPR046140">
    <property type="entry name" value="DUF6142"/>
</dbReference>
<dbReference type="EMBL" id="LNAM01000124">
    <property type="protein sequence ID" value="KSV59493.1"/>
    <property type="molecule type" value="Genomic_DNA"/>
</dbReference>
<dbReference type="Pfam" id="PF19639">
    <property type="entry name" value="DUF6142"/>
    <property type="match status" value="1"/>
</dbReference>
<evidence type="ECO:0000313" key="3">
    <source>
        <dbReference type="Proteomes" id="UP000054874"/>
    </source>
</evidence>
<sequence>MAGNRRVRIPRKARKARSGKYKFSDKLHPVEGITSFCMGIGATVLTVTGIAMSEQAMGQGSLIVGVLGTLAMVFSVIGFGLAVCAFRKKEIHYRFPIMGSILNGILTLFLLSLYVMGAAII</sequence>
<comment type="caution">
    <text evidence="2">The sequence shown here is derived from an EMBL/GenBank/DDBJ whole genome shotgun (WGS) entry which is preliminary data.</text>
</comment>
<evidence type="ECO:0000256" key="1">
    <source>
        <dbReference type="SAM" id="Phobius"/>
    </source>
</evidence>
<evidence type="ECO:0000313" key="2">
    <source>
        <dbReference type="EMBL" id="KSV59493.1"/>
    </source>
</evidence>
<feature type="transmembrane region" description="Helical" evidence="1">
    <location>
        <begin position="30"/>
        <end position="50"/>
    </location>
</feature>
<reference evidence="2 3" key="1">
    <citation type="submission" date="2015-11" db="EMBL/GenBank/DDBJ databases">
        <title>Butyribacter intestini gen. nov., sp. nov., a butyric acid-producing bacterium of the family Lachnospiraceae isolated from the human faeces.</title>
        <authorList>
            <person name="Zou Y."/>
            <person name="Xue W."/>
            <person name="Luo G."/>
            <person name="Lv M."/>
        </authorList>
    </citation>
    <scope>NUCLEOTIDE SEQUENCE [LARGE SCALE GENOMIC DNA]</scope>
    <source>
        <strain evidence="2 3">ACET-33324</strain>
    </source>
</reference>
<feature type="transmembrane region" description="Helical" evidence="1">
    <location>
        <begin position="98"/>
        <end position="120"/>
    </location>
</feature>
<accession>A0A0V8QFY2</accession>
<keyword evidence="1" id="KW-0812">Transmembrane</keyword>
<dbReference type="AlphaFoldDB" id="A0A0V8QFY2"/>